<keyword evidence="6" id="KW-0547">Nucleotide-binding</keyword>
<dbReference type="InterPro" id="IPR003594">
    <property type="entry name" value="HATPase_dom"/>
</dbReference>
<dbReference type="SMART" id="SM00387">
    <property type="entry name" value="HATPase_c"/>
    <property type="match status" value="1"/>
</dbReference>
<keyword evidence="15" id="KW-1185">Reference proteome</keyword>
<evidence type="ECO:0000313" key="14">
    <source>
        <dbReference type="EMBL" id="TYP69499.1"/>
    </source>
</evidence>
<evidence type="ECO:0000259" key="13">
    <source>
        <dbReference type="PROSITE" id="PS50885"/>
    </source>
</evidence>
<dbReference type="PROSITE" id="PS50885">
    <property type="entry name" value="HAMP"/>
    <property type="match status" value="1"/>
</dbReference>
<comment type="caution">
    <text evidence="14">The sequence shown here is derived from an EMBL/GenBank/DDBJ whole genome shotgun (WGS) entry which is preliminary data.</text>
</comment>
<evidence type="ECO:0000256" key="7">
    <source>
        <dbReference type="ARBA" id="ARBA00022777"/>
    </source>
</evidence>
<dbReference type="PANTHER" id="PTHR34220:SF11">
    <property type="entry name" value="SENSOR PROTEIN KINASE HPTS"/>
    <property type="match status" value="1"/>
</dbReference>
<keyword evidence="8" id="KW-0067">ATP-binding</keyword>
<dbReference type="CDD" id="cd06225">
    <property type="entry name" value="HAMP"/>
    <property type="match status" value="1"/>
</dbReference>
<evidence type="ECO:0000256" key="5">
    <source>
        <dbReference type="ARBA" id="ARBA00022692"/>
    </source>
</evidence>
<dbReference type="EMBL" id="VNHS01000014">
    <property type="protein sequence ID" value="TYP69499.1"/>
    <property type="molecule type" value="Genomic_DNA"/>
</dbReference>
<keyword evidence="4" id="KW-0808">Transferase</keyword>
<evidence type="ECO:0000256" key="2">
    <source>
        <dbReference type="ARBA" id="ARBA00022475"/>
    </source>
</evidence>
<keyword evidence="5 12" id="KW-0812">Transmembrane</keyword>
<proteinExistence type="predicted"/>
<keyword evidence="10" id="KW-0902">Two-component regulatory system</keyword>
<dbReference type="OrthoDB" id="9776552at2"/>
<evidence type="ECO:0000256" key="6">
    <source>
        <dbReference type="ARBA" id="ARBA00022741"/>
    </source>
</evidence>
<evidence type="ECO:0000256" key="10">
    <source>
        <dbReference type="ARBA" id="ARBA00023012"/>
    </source>
</evidence>
<feature type="transmembrane region" description="Helical" evidence="12">
    <location>
        <begin position="21"/>
        <end position="43"/>
    </location>
</feature>
<keyword evidence="3" id="KW-0597">Phosphoprotein</keyword>
<dbReference type="InterPro" id="IPR010559">
    <property type="entry name" value="Sig_transdc_His_kin_internal"/>
</dbReference>
<dbReference type="Gene3D" id="3.30.565.10">
    <property type="entry name" value="Histidine kinase-like ATPase, C-terminal domain"/>
    <property type="match status" value="1"/>
</dbReference>
<protein>
    <submittedName>
        <fullName evidence="14">Two-component system sensor histidine kinase YesM</fullName>
    </submittedName>
</protein>
<reference evidence="14 15" key="1">
    <citation type="submission" date="2019-07" db="EMBL/GenBank/DDBJ databases">
        <title>Genomic Encyclopedia of Type Strains, Phase III (KMG-III): the genomes of soil and plant-associated and newly described type strains.</title>
        <authorList>
            <person name="Whitman W."/>
        </authorList>
    </citation>
    <scope>NUCLEOTIDE SEQUENCE [LARGE SCALE GENOMIC DNA]</scope>
    <source>
        <strain evidence="14 15">BL24</strain>
    </source>
</reference>
<organism evidence="14 15">
    <name type="scientific">Paenibacillus methanolicus</name>
    <dbReference type="NCBI Taxonomy" id="582686"/>
    <lineage>
        <taxon>Bacteria</taxon>
        <taxon>Bacillati</taxon>
        <taxon>Bacillota</taxon>
        <taxon>Bacilli</taxon>
        <taxon>Bacillales</taxon>
        <taxon>Paenibacillaceae</taxon>
        <taxon>Paenibacillus</taxon>
    </lineage>
</organism>
<evidence type="ECO:0000313" key="15">
    <source>
        <dbReference type="Proteomes" id="UP000323257"/>
    </source>
</evidence>
<feature type="domain" description="HAMP" evidence="13">
    <location>
        <begin position="336"/>
        <end position="388"/>
    </location>
</feature>
<dbReference type="AlphaFoldDB" id="A0A5S5BQX4"/>
<dbReference type="GO" id="GO:0005886">
    <property type="term" value="C:plasma membrane"/>
    <property type="evidence" value="ECO:0007669"/>
    <property type="project" value="UniProtKB-SubCell"/>
</dbReference>
<gene>
    <name evidence="14" type="ORF">BCM02_11415</name>
</gene>
<evidence type="ECO:0000256" key="12">
    <source>
        <dbReference type="SAM" id="Phobius"/>
    </source>
</evidence>
<dbReference type="PANTHER" id="PTHR34220">
    <property type="entry name" value="SENSOR HISTIDINE KINASE YPDA"/>
    <property type="match status" value="1"/>
</dbReference>
<evidence type="ECO:0000256" key="11">
    <source>
        <dbReference type="ARBA" id="ARBA00023136"/>
    </source>
</evidence>
<keyword evidence="11 12" id="KW-0472">Membrane</keyword>
<dbReference type="RefSeq" id="WP_148932891.1">
    <property type="nucleotide sequence ID" value="NZ_VNHS01000014.1"/>
</dbReference>
<dbReference type="Pfam" id="PF02518">
    <property type="entry name" value="HATPase_c"/>
    <property type="match status" value="1"/>
</dbReference>
<dbReference type="SMART" id="SM00304">
    <property type="entry name" value="HAMP"/>
    <property type="match status" value="1"/>
</dbReference>
<dbReference type="Gene3D" id="6.10.340.10">
    <property type="match status" value="1"/>
</dbReference>
<accession>A0A5S5BQX4</accession>
<dbReference type="Proteomes" id="UP000323257">
    <property type="component" value="Unassembled WGS sequence"/>
</dbReference>
<dbReference type="GO" id="GO:0000155">
    <property type="term" value="F:phosphorelay sensor kinase activity"/>
    <property type="evidence" value="ECO:0007669"/>
    <property type="project" value="InterPro"/>
</dbReference>
<evidence type="ECO:0000256" key="1">
    <source>
        <dbReference type="ARBA" id="ARBA00004651"/>
    </source>
</evidence>
<keyword evidence="7 14" id="KW-0418">Kinase</keyword>
<evidence type="ECO:0000256" key="8">
    <source>
        <dbReference type="ARBA" id="ARBA00022840"/>
    </source>
</evidence>
<keyword evidence="2" id="KW-1003">Cell membrane</keyword>
<dbReference type="InterPro" id="IPR003660">
    <property type="entry name" value="HAMP_dom"/>
</dbReference>
<dbReference type="InterPro" id="IPR050640">
    <property type="entry name" value="Bact_2-comp_sensor_kinase"/>
</dbReference>
<feature type="transmembrane region" description="Helical" evidence="12">
    <location>
        <begin position="311"/>
        <end position="335"/>
    </location>
</feature>
<evidence type="ECO:0000256" key="4">
    <source>
        <dbReference type="ARBA" id="ARBA00022679"/>
    </source>
</evidence>
<evidence type="ECO:0000256" key="9">
    <source>
        <dbReference type="ARBA" id="ARBA00022989"/>
    </source>
</evidence>
<evidence type="ECO:0000256" key="3">
    <source>
        <dbReference type="ARBA" id="ARBA00022553"/>
    </source>
</evidence>
<comment type="subcellular location">
    <subcellularLocation>
        <location evidence="1">Cell membrane</location>
        <topology evidence="1">Multi-pass membrane protein</topology>
    </subcellularLocation>
</comment>
<dbReference type="SUPFAM" id="SSF158472">
    <property type="entry name" value="HAMP domain-like"/>
    <property type="match status" value="1"/>
</dbReference>
<dbReference type="Pfam" id="PF06580">
    <property type="entry name" value="His_kinase"/>
    <property type="match status" value="1"/>
</dbReference>
<name>A0A5S5BQX4_9BACL</name>
<keyword evidence="9 12" id="KW-1133">Transmembrane helix</keyword>
<dbReference type="SUPFAM" id="SSF55874">
    <property type="entry name" value="ATPase domain of HSP90 chaperone/DNA topoisomerase II/histidine kinase"/>
    <property type="match status" value="1"/>
</dbReference>
<dbReference type="Pfam" id="PF00672">
    <property type="entry name" value="HAMP"/>
    <property type="match status" value="1"/>
</dbReference>
<sequence length="612" mass="70552">MSKIRTFYHNHLKKRMFNQILLLYSLVMVLLLIGLSVLAYRYYEQRVVREQMDTSLQELDIVSISLNQQYERLYDAVQQIYTDALIGEDLNYFLTHDYEAFIKWRLNQYVLSYRTERSSFDYRFRLLLKDEPAIANIVLYSADQRYFYVLNRDTQHFYYEPKVPERYQDWFERAQNDPWLFTGEEPLFGDRTEAVDAPYGYVNVLKDPVTLRKYGAVLFELNTDRIRELVRGKLNGTDNRIMLMTSRGEVIFDSAGDSENTVYPYWNELHTSADWANLEERAKVQLLNIGNTGMVVAAITPKSQIEASLSAIRLALIGIVLLCIVVSSAVTFTIIRRYSKKIRKIVIHMRRLQEGDLSRRIVLDGEDELQQISQSFNYMCDRLEAYIQSVYVSEIKQKNAQLVALQAQINPHFLYNTLESIRMKAISSGARDVGQMIYILATMFRHLIKKQTHVTLAEEMELCGMYLALFQYRYESKLRVETDVDKTAARGIVVKLLVQPIIENYIVHGFRADASDNVIAVTAREEDGRIVIRVKDNGRGIEPAKLADIRQSLADAGMLDSGSGSGSLGLRNVHERIRLNYGGDYGMTVDGAPGEGCEVTLHIPVIREDEMR</sequence>
<dbReference type="GO" id="GO:0005524">
    <property type="term" value="F:ATP binding"/>
    <property type="evidence" value="ECO:0007669"/>
    <property type="project" value="UniProtKB-KW"/>
</dbReference>
<dbReference type="InterPro" id="IPR036890">
    <property type="entry name" value="HATPase_C_sf"/>
</dbReference>